<dbReference type="InterPro" id="IPR037185">
    <property type="entry name" value="EmrE-like"/>
</dbReference>
<evidence type="ECO:0000256" key="5">
    <source>
        <dbReference type="ARBA" id="ARBA00022989"/>
    </source>
</evidence>
<dbReference type="GO" id="GO:0022857">
    <property type="term" value="F:transmembrane transporter activity"/>
    <property type="evidence" value="ECO:0007669"/>
    <property type="project" value="InterPro"/>
</dbReference>
<dbReference type="InterPro" id="IPR045324">
    <property type="entry name" value="Small_multidrug_res"/>
</dbReference>
<feature type="transmembrane region" description="Helical" evidence="8">
    <location>
        <begin position="32"/>
        <end position="49"/>
    </location>
</feature>
<evidence type="ECO:0000256" key="1">
    <source>
        <dbReference type="ARBA" id="ARBA00004651"/>
    </source>
</evidence>
<evidence type="ECO:0000313" key="9">
    <source>
        <dbReference type="EMBL" id="ASA23093.1"/>
    </source>
</evidence>
<reference evidence="9 10" key="1">
    <citation type="submission" date="2017-06" db="EMBL/GenBank/DDBJ databases">
        <title>Complete genome sequence of Paenibacillus donghaensis KCTC 13049T isolated from East Sea sediment, South Korea.</title>
        <authorList>
            <person name="Jung B.K."/>
            <person name="Hong S.-J."/>
            <person name="Shin J.-H."/>
        </authorList>
    </citation>
    <scope>NUCLEOTIDE SEQUENCE [LARGE SCALE GENOMIC DNA]</scope>
    <source>
        <strain evidence="9 10">KCTC 13049</strain>
    </source>
</reference>
<keyword evidence="2" id="KW-0813">Transport</keyword>
<proteinExistence type="inferred from homology"/>
<dbReference type="Gene3D" id="1.10.3730.20">
    <property type="match status" value="1"/>
</dbReference>
<dbReference type="PANTHER" id="PTHR30561:SF0">
    <property type="entry name" value="GUANIDINIUM EXPORTER"/>
    <property type="match status" value="1"/>
</dbReference>
<feature type="transmembrane region" description="Helical" evidence="8">
    <location>
        <begin position="83"/>
        <end position="102"/>
    </location>
</feature>
<organism evidence="9 10">
    <name type="scientific">Paenibacillus donghaensis</name>
    <dbReference type="NCBI Taxonomy" id="414771"/>
    <lineage>
        <taxon>Bacteria</taxon>
        <taxon>Bacillati</taxon>
        <taxon>Bacillota</taxon>
        <taxon>Bacilli</taxon>
        <taxon>Bacillales</taxon>
        <taxon>Paenibacillaceae</taxon>
        <taxon>Paenibacillus</taxon>
    </lineage>
</organism>
<keyword evidence="4 7" id="KW-0812">Transmembrane</keyword>
<dbReference type="InterPro" id="IPR000390">
    <property type="entry name" value="Small_drug/metabolite_transptr"/>
</dbReference>
<evidence type="ECO:0000256" key="3">
    <source>
        <dbReference type="ARBA" id="ARBA00022475"/>
    </source>
</evidence>
<dbReference type="Proteomes" id="UP000249890">
    <property type="component" value="Chromosome"/>
</dbReference>
<keyword evidence="10" id="KW-1185">Reference proteome</keyword>
<evidence type="ECO:0000313" key="10">
    <source>
        <dbReference type="Proteomes" id="UP000249890"/>
    </source>
</evidence>
<dbReference type="FunFam" id="1.10.3730.20:FF:000001">
    <property type="entry name" value="Quaternary ammonium compound resistance transporter SugE"/>
    <property type="match status" value="1"/>
</dbReference>
<dbReference type="OrthoDB" id="21828at2"/>
<accession>A0A2Z2KIH3</accession>
<dbReference type="PANTHER" id="PTHR30561">
    <property type="entry name" value="SMR FAMILY PROTON-DEPENDENT DRUG EFFLUX TRANSPORTER SUGE"/>
    <property type="match status" value="1"/>
</dbReference>
<dbReference type="KEGG" id="pdh:B9T62_21165"/>
<protein>
    <submittedName>
        <fullName evidence="9">QacE family quaternary ammonium compound efflux SMR transporter</fullName>
    </submittedName>
</protein>
<dbReference type="SUPFAM" id="SSF103481">
    <property type="entry name" value="Multidrug resistance efflux transporter EmrE"/>
    <property type="match status" value="1"/>
</dbReference>
<sequence length="103" mass="11322">MAWLALVGAGCMEVFGVINIKRLSQQKWDALVYMMFTFGLSFYLLTYAMKTIPMGTAYAMWTGIGTVGAAFVGMVLYGESKSWKRLVFVVLILGASVGLKFVS</sequence>
<name>A0A2Z2KIH3_9BACL</name>
<dbReference type="RefSeq" id="WP_087917089.1">
    <property type="nucleotide sequence ID" value="NZ_CP021780.1"/>
</dbReference>
<gene>
    <name evidence="9" type="ORF">B9T62_21165</name>
</gene>
<evidence type="ECO:0000256" key="4">
    <source>
        <dbReference type="ARBA" id="ARBA00022692"/>
    </source>
</evidence>
<dbReference type="AlphaFoldDB" id="A0A2Z2KIH3"/>
<dbReference type="EMBL" id="CP021780">
    <property type="protein sequence ID" value="ASA23093.1"/>
    <property type="molecule type" value="Genomic_DNA"/>
</dbReference>
<evidence type="ECO:0000256" key="7">
    <source>
        <dbReference type="RuleBase" id="RU003942"/>
    </source>
</evidence>
<feature type="transmembrane region" description="Helical" evidence="8">
    <location>
        <begin position="56"/>
        <end position="77"/>
    </location>
</feature>
<comment type="similarity">
    <text evidence="7">Belongs to the drug/metabolite transporter (DMT) superfamily. Small multidrug resistance (SMR) (TC 2.A.7.1) family.</text>
</comment>
<evidence type="ECO:0000256" key="2">
    <source>
        <dbReference type="ARBA" id="ARBA00022448"/>
    </source>
</evidence>
<keyword evidence="3" id="KW-1003">Cell membrane</keyword>
<evidence type="ECO:0000256" key="8">
    <source>
        <dbReference type="SAM" id="Phobius"/>
    </source>
</evidence>
<comment type="subcellular location">
    <subcellularLocation>
        <location evidence="1 7">Cell membrane</location>
        <topology evidence="1 7">Multi-pass membrane protein</topology>
    </subcellularLocation>
</comment>
<dbReference type="Pfam" id="PF00893">
    <property type="entry name" value="Multi_Drug_Res"/>
    <property type="match status" value="1"/>
</dbReference>
<evidence type="ECO:0000256" key="6">
    <source>
        <dbReference type="ARBA" id="ARBA00023136"/>
    </source>
</evidence>
<keyword evidence="5 8" id="KW-1133">Transmembrane helix</keyword>
<dbReference type="GO" id="GO:0005886">
    <property type="term" value="C:plasma membrane"/>
    <property type="evidence" value="ECO:0007669"/>
    <property type="project" value="UniProtKB-SubCell"/>
</dbReference>
<keyword evidence="6 8" id="KW-0472">Membrane</keyword>